<dbReference type="GO" id="GO:0007168">
    <property type="term" value="P:receptor guanylyl cyclase signaling pathway"/>
    <property type="evidence" value="ECO:0007669"/>
    <property type="project" value="TreeGrafter"/>
</dbReference>
<comment type="caution">
    <text evidence="22">The sequence shown here is derived from an EMBL/GenBank/DDBJ whole genome shotgun (WGS) entry which is preliminary data.</text>
</comment>
<keyword evidence="10 18" id="KW-0472">Membrane</keyword>
<evidence type="ECO:0000256" key="17">
    <source>
        <dbReference type="SAM" id="Coils"/>
    </source>
</evidence>
<dbReference type="Gene3D" id="1.10.510.10">
    <property type="entry name" value="Transferase(Phosphotransferase) domain 1"/>
    <property type="match status" value="1"/>
</dbReference>
<protein>
    <recommendedName>
        <fullName evidence="3 16">Guanylate cyclase</fullName>
        <ecNumber evidence="3 16">4.6.1.2</ecNumber>
    </recommendedName>
</protein>
<dbReference type="SUPFAM" id="SSF55073">
    <property type="entry name" value="Nucleotide cyclase"/>
    <property type="match status" value="1"/>
</dbReference>
<dbReference type="EMBL" id="MRZV01001955">
    <property type="protein sequence ID" value="PIK35222.1"/>
    <property type="molecule type" value="Genomic_DNA"/>
</dbReference>
<evidence type="ECO:0000256" key="16">
    <source>
        <dbReference type="RuleBase" id="RU003431"/>
    </source>
</evidence>
<keyword evidence="14 16" id="KW-0141">cGMP biosynthesis</keyword>
<dbReference type="SUPFAM" id="SSF53822">
    <property type="entry name" value="Periplasmic binding protein-like I"/>
    <property type="match status" value="1"/>
</dbReference>
<dbReference type="STRING" id="307972.A0A2G8JHJ2"/>
<feature type="coiled-coil region" evidence="17">
    <location>
        <begin position="762"/>
        <end position="793"/>
    </location>
</feature>
<dbReference type="EC" id="4.6.1.2" evidence="3 16"/>
<dbReference type="GO" id="GO:0005886">
    <property type="term" value="C:plasma membrane"/>
    <property type="evidence" value="ECO:0007669"/>
    <property type="project" value="TreeGrafter"/>
</dbReference>
<keyword evidence="8 18" id="KW-1133">Transmembrane helix</keyword>
<dbReference type="GO" id="GO:0005524">
    <property type="term" value="F:ATP binding"/>
    <property type="evidence" value="ECO:0007669"/>
    <property type="project" value="InterPro"/>
</dbReference>
<dbReference type="GO" id="GO:0004016">
    <property type="term" value="F:adenylate cyclase activity"/>
    <property type="evidence" value="ECO:0007669"/>
    <property type="project" value="TreeGrafter"/>
</dbReference>
<accession>A0A2G8JHJ2</accession>
<dbReference type="PROSITE" id="PS50011">
    <property type="entry name" value="PROTEIN_KINASE_DOM"/>
    <property type="match status" value="1"/>
</dbReference>
<keyword evidence="4" id="KW-0597">Phosphoprotein</keyword>
<evidence type="ECO:0000259" key="21">
    <source>
        <dbReference type="PROSITE" id="PS50125"/>
    </source>
</evidence>
<dbReference type="PROSITE" id="PS00452">
    <property type="entry name" value="GUANYLATE_CYCLASE_1"/>
    <property type="match status" value="1"/>
</dbReference>
<evidence type="ECO:0000256" key="13">
    <source>
        <dbReference type="ARBA" id="ARBA00023239"/>
    </source>
</evidence>
<evidence type="ECO:0000256" key="1">
    <source>
        <dbReference type="ARBA" id="ARBA00001436"/>
    </source>
</evidence>
<dbReference type="Gene3D" id="3.40.50.2300">
    <property type="match status" value="2"/>
</dbReference>
<dbReference type="OrthoDB" id="1890790at2759"/>
<dbReference type="Pfam" id="PF07701">
    <property type="entry name" value="HNOBA"/>
    <property type="match status" value="1"/>
</dbReference>
<evidence type="ECO:0000256" key="5">
    <source>
        <dbReference type="ARBA" id="ARBA00022692"/>
    </source>
</evidence>
<dbReference type="GO" id="GO:0035556">
    <property type="term" value="P:intracellular signal transduction"/>
    <property type="evidence" value="ECO:0007669"/>
    <property type="project" value="InterPro"/>
</dbReference>
<keyword evidence="13 15" id="KW-0456">Lyase</keyword>
<keyword evidence="12" id="KW-0325">Glycoprotein</keyword>
<dbReference type="InterPro" id="IPR018297">
    <property type="entry name" value="A/G_cyclase_CS"/>
</dbReference>
<dbReference type="GO" id="GO:0004383">
    <property type="term" value="F:guanylate cyclase activity"/>
    <property type="evidence" value="ECO:0007669"/>
    <property type="project" value="UniProtKB-EC"/>
</dbReference>
<keyword evidence="9" id="KW-0342">GTP-binding</keyword>
<evidence type="ECO:0000256" key="14">
    <source>
        <dbReference type="ARBA" id="ARBA00023293"/>
    </source>
</evidence>
<evidence type="ECO:0000256" key="19">
    <source>
        <dbReference type="SAM" id="SignalP"/>
    </source>
</evidence>
<dbReference type="Pfam" id="PF00211">
    <property type="entry name" value="Guanylate_cyc"/>
    <property type="match status" value="1"/>
</dbReference>
<feature type="domain" description="Guanylate cyclase" evidence="21">
    <location>
        <begin position="825"/>
        <end position="955"/>
    </location>
</feature>
<dbReference type="InterPro" id="IPR000719">
    <property type="entry name" value="Prot_kinase_dom"/>
</dbReference>
<dbReference type="FunFam" id="1.10.510.10:FF:000420">
    <property type="entry name" value="Guanylate cyclase"/>
    <property type="match status" value="1"/>
</dbReference>
<dbReference type="InterPro" id="IPR001054">
    <property type="entry name" value="A/G_cyclase"/>
</dbReference>
<dbReference type="GO" id="GO:0004672">
    <property type="term" value="F:protein kinase activity"/>
    <property type="evidence" value="ECO:0007669"/>
    <property type="project" value="InterPro"/>
</dbReference>
<dbReference type="InterPro" id="IPR001828">
    <property type="entry name" value="ANF_lig-bd_rcpt"/>
</dbReference>
<dbReference type="Gene3D" id="3.30.70.1230">
    <property type="entry name" value="Nucleotide cyclase"/>
    <property type="match status" value="1"/>
</dbReference>
<organism evidence="22 23">
    <name type="scientific">Stichopus japonicus</name>
    <name type="common">Sea cucumber</name>
    <dbReference type="NCBI Taxonomy" id="307972"/>
    <lineage>
        <taxon>Eukaryota</taxon>
        <taxon>Metazoa</taxon>
        <taxon>Echinodermata</taxon>
        <taxon>Eleutherozoa</taxon>
        <taxon>Echinozoa</taxon>
        <taxon>Holothuroidea</taxon>
        <taxon>Aspidochirotacea</taxon>
        <taxon>Aspidochirotida</taxon>
        <taxon>Stichopodidae</taxon>
        <taxon>Apostichopus</taxon>
    </lineage>
</organism>
<evidence type="ECO:0000313" key="23">
    <source>
        <dbReference type="Proteomes" id="UP000230750"/>
    </source>
</evidence>
<evidence type="ECO:0000256" key="6">
    <source>
        <dbReference type="ARBA" id="ARBA00022729"/>
    </source>
</evidence>
<evidence type="ECO:0000256" key="4">
    <source>
        <dbReference type="ARBA" id="ARBA00022553"/>
    </source>
</evidence>
<dbReference type="Pfam" id="PF01094">
    <property type="entry name" value="ANF_receptor"/>
    <property type="match status" value="1"/>
</dbReference>
<evidence type="ECO:0000256" key="2">
    <source>
        <dbReference type="ARBA" id="ARBA00004479"/>
    </source>
</evidence>
<feature type="signal peptide" evidence="19">
    <location>
        <begin position="1"/>
        <end position="22"/>
    </location>
</feature>
<dbReference type="PANTHER" id="PTHR11920">
    <property type="entry name" value="GUANYLYL CYCLASE"/>
    <property type="match status" value="1"/>
</dbReference>
<feature type="domain" description="Protein kinase" evidence="20">
    <location>
        <begin position="482"/>
        <end position="750"/>
    </location>
</feature>
<dbReference type="InterPro" id="IPR011645">
    <property type="entry name" value="HNOB_dom_associated"/>
</dbReference>
<dbReference type="GO" id="GO:0005525">
    <property type="term" value="F:GTP binding"/>
    <property type="evidence" value="ECO:0007669"/>
    <property type="project" value="UniProtKB-KW"/>
</dbReference>
<dbReference type="GO" id="GO:0001653">
    <property type="term" value="F:peptide receptor activity"/>
    <property type="evidence" value="ECO:0007669"/>
    <property type="project" value="TreeGrafter"/>
</dbReference>
<gene>
    <name evidence="22" type="ORF">BSL78_27958</name>
</gene>
<evidence type="ECO:0000259" key="20">
    <source>
        <dbReference type="PROSITE" id="PS50011"/>
    </source>
</evidence>
<evidence type="ECO:0000256" key="9">
    <source>
        <dbReference type="ARBA" id="ARBA00023134"/>
    </source>
</evidence>
<evidence type="ECO:0000256" key="18">
    <source>
        <dbReference type="SAM" id="Phobius"/>
    </source>
</evidence>
<reference evidence="22 23" key="1">
    <citation type="journal article" date="2017" name="PLoS Biol.">
        <title>The sea cucumber genome provides insights into morphological evolution and visceral regeneration.</title>
        <authorList>
            <person name="Zhang X."/>
            <person name="Sun L."/>
            <person name="Yuan J."/>
            <person name="Sun Y."/>
            <person name="Gao Y."/>
            <person name="Zhang L."/>
            <person name="Li S."/>
            <person name="Dai H."/>
            <person name="Hamel J.F."/>
            <person name="Liu C."/>
            <person name="Yu Y."/>
            <person name="Liu S."/>
            <person name="Lin W."/>
            <person name="Guo K."/>
            <person name="Jin S."/>
            <person name="Xu P."/>
            <person name="Storey K.B."/>
            <person name="Huan P."/>
            <person name="Zhang T."/>
            <person name="Zhou Y."/>
            <person name="Zhang J."/>
            <person name="Lin C."/>
            <person name="Li X."/>
            <person name="Xing L."/>
            <person name="Huo D."/>
            <person name="Sun M."/>
            <person name="Wang L."/>
            <person name="Mercier A."/>
            <person name="Li F."/>
            <person name="Yang H."/>
            <person name="Xiang J."/>
        </authorList>
    </citation>
    <scope>NUCLEOTIDE SEQUENCE [LARGE SCALE GENOMIC DNA]</scope>
    <source>
        <strain evidence="22">Shaxun</strain>
        <tissue evidence="22">Muscle</tissue>
    </source>
</reference>
<comment type="subcellular location">
    <subcellularLocation>
        <location evidence="2">Membrane</location>
        <topology evidence="2">Single-pass type I membrane protein</topology>
    </subcellularLocation>
</comment>
<keyword evidence="5 18" id="KW-0812">Transmembrane</keyword>
<evidence type="ECO:0000256" key="8">
    <source>
        <dbReference type="ARBA" id="ARBA00022989"/>
    </source>
</evidence>
<dbReference type="InterPro" id="IPR001245">
    <property type="entry name" value="Ser-Thr/Tyr_kinase_cat_dom"/>
</dbReference>
<dbReference type="SMART" id="SM00044">
    <property type="entry name" value="CYCc"/>
    <property type="match status" value="1"/>
</dbReference>
<keyword evidence="23" id="KW-1185">Reference proteome</keyword>
<dbReference type="AlphaFoldDB" id="A0A2G8JHJ2"/>
<dbReference type="Pfam" id="PF07714">
    <property type="entry name" value="PK_Tyr_Ser-Thr"/>
    <property type="match status" value="1"/>
</dbReference>
<evidence type="ECO:0000256" key="11">
    <source>
        <dbReference type="ARBA" id="ARBA00023170"/>
    </source>
</evidence>
<dbReference type="PANTHER" id="PTHR11920:SF335">
    <property type="entry name" value="GUANYLATE CYCLASE"/>
    <property type="match status" value="1"/>
</dbReference>
<name>A0A2G8JHJ2_STIJA</name>
<evidence type="ECO:0000256" key="12">
    <source>
        <dbReference type="ARBA" id="ARBA00023180"/>
    </source>
</evidence>
<dbReference type="FunFam" id="3.30.70.1230:FF:000004">
    <property type="entry name" value="Guanylate cyclase"/>
    <property type="match status" value="1"/>
</dbReference>
<keyword evidence="17" id="KW-0175">Coiled coil</keyword>
<proteinExistence type="inferred from homology"/>
<evidence type="ECO:0000256" key="7">
    <source>
        <dbReference type="ARBA" id="ARBA00022741"/>
    </source>
</evidence>
<evidence type="ECO:0000313" key="22">
    <source>
        <dbReference type="EMBL" id="PIK35222.1"/>
    </source>
</evidence>
<dbReference type="InterPro" id="IPR050401">
    <property type="entry name" value="Cyclic_nucleotide_synthase"/>
</dbReference>
<feature type="chain" id="PRO_5013936731" description="Guanylate cyclase" evidence="19">
    <location>
        <begin position="23"/>
        <end position="1028"/>
    </location>
</feature>
<dbReference type="InterPro" id="IPR028082">
    <property type="entry name" value="Peripla_BP_I"/>
</dbReference>
<sequence>MHRWVLGVGTLLLSFLVGPVLGDTFKIGYLVPMSDWEVEDADDANRPVGWEVAGAFSLAIDDINADNNSFSEYCDEDGLSNKEIFPTFVRVIPPIKNCAHVMLATMQMFDWDEVAVVAKNHTKYAPVLELMKDLFELNNVTILHEHYFQPGFNPYGTADPFTPIFRKTHSSARIYLFLGDHYELRSFMLAGYKGGYFDDGEHMVLGEITDMVSRITTDFHSIRWIYSKWATESEDDIAMLAFRYLLIVNQEGVSDGFAIWNFNKDIQKYTQRPPFNSTSENDFGSVGSFIYDAVTQFSIALDAHLADGDDPYDGAKLVSRMFNTQYNSVGRITRQIDENGDGVSNFMLVTSYLLTGDERIDGKAAGDRVCQDYGIFTKVDGEWTFDKTGDFEIDWPTEDGLPLKDKPFCGFDGKLCPKTYLYALIPVFMILFCSAAAGYYYYRKKKYESELDSLVWKVFYEDIQTRGNEKNAQGMSMKSMVMSTISVLTNQDTQQIFATIGTYKGNICAIKPINKPSIDLNRSVRKELKDMRDMRHDNVCQFVGACVDPPHICILMTYCAKGSLLDILENDDIRLDSMFLASLIADLVKGMVYIHSSEIKTHGSLKSSNCVVDNRWVPADHRLWSSGVQEGPSRRRRTRRARQEQSFVVDCPGLLRMGDKRPHGGTVKGDVYSFAIILTEMYSRAGPYYLNEESVEEILEKVKESSVPPFRPLLNEVNEVAPQCVLTTIRRAWDEDELERPDFLHIRTLLAPLQQGLKPNIMDNMITIMERYTNNLEELVDERTEELRKEKTKTEQLLHRMLPPSIASQLIKGIAVLPENFDMVSIFFSDIVGFTALSAASTPIQVVNLLNDLYTLFDAIIANYDVYKVETIGDAYMLVSGLPIRNGIFHAGQIASTAWHLLESVQTFIVPHKQEEKLKLRIGIHSGSCVAGVVGLTMPRYCLFGDTVNTASRMESNGLALKIHISPECAEVLRQIGGFELEERGLVAMKGKGEILTYWLVGQDPTYKIEKVQPPKQKLPPKDTEIIN</sequence>
<evidence type="ECO:0000256" key="3">
    <source>
        <dbReference type="ARBA" id="ARBA00012202"/>
    </source>
</evidence>
<evidence type="ECO:0000256" key="10">
    <source>
        <dbReference type="ARBA" id="ARBA00023136"/>
    </source>
</evidence>
<dbReference type="SUPFAM" id="SSF56112">
    <property type="entry name" value="Protein kinase-like (PK-like)"/>
    <property type="match status" value="1"/>
</dbReference>
<keyword evidence="6 19" id="KW-0732">Signal</keyword>
<comment type="similarity">
    <text evidence="15">Belongs to the adenylyl cyclase class-4/guanylyl cyclase family.</text>
</comment>
<keyword evidence="11" id="KW-0675">Receptor</keyword>
<keyword evidence="7" id="KW-0547">Nucleotide-binding</keyword>
<evidence type="ECO:0000256" key="15">
    <source>
        <dbReference type="RuleBase" id="RU000405"/>
    </source>
</evidence>
<dbReference type="InterPro" id="IPR011009">
    <property type="entry name" value="Kinase-like_dom_sf"/>
</dbReference>
<comment type="catalytic activity">
    <reaction evidence="1 16">
        <text>GTP = 3',5'-cyclic GMP + diphosphate</text>
        <dbReference type="Rhea" id="RHEA:13665"/>
        <dbReference type="ChEBI" id="CHEBI:33019"/>
        <dbReference type="ChEBI" id="CHEBI:37565"/>
        <dbReference type="ChEBI" id="CHEBI:57746"/>
        <dbReference type="EC" id="4.6.1.2"/>
    </reaction>
</comment>
<dbReference type="PROSITE" id="PS50125">
    <property type="entry name" value="GUANYLATE_CYCLASE_2"/>
    <property type="match status" value="1"/>
</dbReference>
<dbReference type="CDD" id="cd07302">
    <property type="entry name" value="CHD"/>
    <property type="match status" value="1"/>
</dbReference>
<feature type="transmembrane region" description="Helical" evidence="18">
    <location>
        <begin position="420"/>
        <end position="442"/>
    </location>
</feature>
<dbReference type="InterPro" id="IPR029787">
    <property type="entry name" value="Nucleotide_cyclase"/>
</dbReference>
<dbReference type="Proteomes" id="UP000230750">
    <property type="component" value="Unassembled WGS sequence"/>
</dbReference>